<dbReference type="Proteomes" id="UP000448292">
    <property type="component" value="Unassembled WGS sequence"/>
</dbReference>
<dbReference type="AlphaFoldDB" id="A0A7M3MDN7"/>
<keyword evidence="1" id="KW-0597">Phosphoprotein</keyword>
<dbReference type="InterPro" id="IPR000014">
    <property type="entry name" value="PAS"/>
</dbReference>
<dbReference type="CDD" id="cd00130">
    <property type="entry name" value="PAS"/>
    <property type="match status" value="1"/>
</dbReference>
<dbReference type="Pfam" id="PF02518">
    <property type="entry name" value="HATPase_c"/>
    <property type="match status" value="1"/>
</dbReference>
<dbReference type="OrthoDB" id="5342108at2"/>
<proteinExistence type="predicted"/>
<evidence type="ECO:0000313" key="6">
    <source>
        <dbReference type="EMBL" id="TVM16835.1"/>
    </source>
</evidence>
<feature type="domain" description="PAS" evidence="4">
    <location>
        <begin position="129"/>
        <end position="173"/>
    </location>
</feature>
<dbReference type="Gene3D" id="3.30.450.20">
    <property type="entry name" value="PAS domain"/>
    <property type="match status" value="1"/>
</dbReference>
<dbReference type="Pfam" id="PF07568">
    <property type="entry name" value="HisKA_2"/>
    <property type="match status" value="1"/>
</dbReference>
<dbReference type="Gene3D" id="3.30.565.10">
    <property type="entry name" value="Histidine kinase-like ATPase, C-terminal domain"/>
    <property type="match status" value="1"/>
</dbReference>
<dbReference type="InterPro" id="IPR035965">
    <property type="entry name" value="PAS-like_dom_sf"/>
</dbReference>
<dbReference type="InterPro" id="IPR011006">
    <property type="entry name" value="CheY-like_superfamily"/>
</dbReference>
<evidence type="ECO:0000259" key="2">
    <source>
        <dbReference type="PROSITE" id="PS50109"/>
    </source>
</evidence>
<dbReference type="InterPro" id="IPR036890">
    <property type="entry name" value="HATPase_C_sf"/>
</dbReference>
<dbReference type="Pfam" id="PF13426">
    <property type="entry name" value="PAS_9"/>
    <property type="match status" value="1"/>
</dbReference>
<dbReference type="RefSeq" id="WP_144303178.1">
    <property type="nucleotide sequence ID" value="NZ_QMIE01000009.1"/>
</dbReference>
<dbReference type="SMART" id="SM00448">
    <property type="entry name" value="REC"/>
    <property type="match status" value="1"/>
</dbReference>
<dbReference type="Gene3D" id="3.40.50.2300">
    <property type="match status" value="1"/>
</dbReference>
<dbReference type="PROSITE" id="PS50109">
    <property type="entry name" value="HIS_KIN"/>
    <property type="match status" value="1"/>
</dbReference>
<organism evidence="6 7">
    <name type="scientific">Oceanidesulfovibrio indonesiensis</name>
    <dbReference type="NCBI Taxonomy" id="54767"/>
    <lineage>
        <taxon>Bacteria</taxon>
        <taxon>Pseudomonadati</taxon>
        <taxon>Thermodesulfobacteriota</taxon>
        <taxon>Desulfovibrionia</taxon>
        <taxon>Desulfovibrionales</taxon>
        <taxon>Desulfovibrionaceae</taxon>
        <taxon>Oceanidesulfovibrio</taxon>
    </lineage>
</organism>
<dbReference type="SUPFAM" id="SSF52172">
    <property type="entry name" value="CheY-like"/>
    <property type="match status" value="1"/>
</dbReference>
<dbReference type="PROSITE" id="PS50113">
    <property type="entry name" value="PAC"/>
    <property type="match status" value="1"/>
</dbReference>
<evidence type="ECO:0000256" key="1">
    <source>
        <dbReference type="PROSITE-ProRule" id="PRU00169"/>
    </source>
</evidence>
<dbReference type="EMBL" id="QMIE01000009">
    <property type="protein sequence ID" value="TVM16835.1"/>
    <property type="molecule type" value="Genomic_DNA"/>
</dbReference>
<dbReference type="InterPro" id="IPR001789">
    <property type="entry name" value="Sig_transdc_resp-reg_receiver"/>
</dbReference>
<dbReference type="CDD" id="cd00156">
    <property type="entry name" value="REC"/>
    <property type="match status" value="1"/>
</dbReference>
<feature type="modified residue" description="4-aspartylphosphate" evidence="1">
    <location>
        <position position="57"/>
    </location>
</feature>
<reference evidence="6 7" key="1">
    <citation type="submission" date="2018-06" db="EMBL/GenBank/DDBJ databases">
        <title>Complete genome of Desulfovibrio indonesiensis P37SLT.</title>
        <authorList>
            <person name="Crispim J.S."/>
            <person name="Vidigal P.M.P."/>
            <person name="Silva L.C.F."/>
            <person name="Laguardia C.N."/>
            <person name="Araujo L.C."/>
            <person name="Dias R.S."/>
            <person name="Sousa M.P."/>
            <person name="Paula S.O."/>
            <person name="Silva C."/>
        </authorList>
    </citation>
    <scope>NUCLEOTIDE SEQUENCE [LARGE SCALE GENOMIC DNA]</scope>
    <source>
        <strain evidence="6 7">P37SLT</strain>
    </source>
</reference>
<dbReference type="PANTHER" id="PTHR43065">
    <property type="entry name" value="SENSOR HISTIDINE KINASE"/>
    <property type="match status" value="1"/>
</dbReference>
<dbReference type="InterPro" id="IPR011495">
    <property type="entry name" value="Sig_transdc_His_kin_sub2_dim/P"/>
</dbReference>
<dbReference type="SMART" id="SM00387">
    <property type="entry name" value="HATPase_c"/>
    <property type="match status" value="1"/>
</dbReference>
<feature type="domain" description="Response regulatory" evidence="3">
    <location>
        <begin position="6"/>
        <end position="118"/>
    </location>
</feature>
<evidence type="ECO:0000259" key="3">
    <source>
        <dbReference type="PROSITE" id="PS50110"/>
    </source>
</evidence>
<dbReference type="SUPFAM" id="SSF55785">
    <property type="entry name" value="PYP-like sensor domain (PAS domain)"/>
    <property type="match status" value="1"/>
</dbReference>
<protein>
    <recommendedName>
        <fullName evidence="8">Histidine kinase</fullName>
    </recommendedName>
</protein>
<evidence type="ECO:0000259" key="4">
    <source>
        <dbReference type="PROSITE" id="PS50112"/>
    </source>
</evidence>
<dbReference type="PROSITE" id="PS50110">
    <property type="entry name" value="RESPONSE_REGULATORY"/>
    <property type="match status" value="1"/>
</dbReference>
<sequence length="470" mass="52140">MDSPLKILLLEDDPVDRETFEQFIETNDLPYEVVATSSMGNAVQLALQNSYDIIIADYVLDDGTVLDLLKSVESTPVIIATASGDEETAVKAMKAGAYDYLIKDQELNYLRMIPVTVDRAVAQNRARRQARMLDHALMSIHDAVFITDEHGRIVFVNAAFEDMYGYTPQEILGSEARVLCLDQDMCHLASAPEGGAEHALECIHCRKDGEHFPVAVTRSDLGDDLGKEQAVVWVVRDITSWKRTEEQLRHSLREKEVLLREVHHRVKNNLQVVSSMLNLQAGFVQDEQTADALRDSQNRVKSMALIHERLYHSEFLTRIDFAKYVRSLAEHIKSTYHRVGGVEMELGIDESLQLEVDVAIPCGLMLNELITNAFKHGFPGGGPGGVRISVGVEPADEAQTVRLAQSGNASRRMRLVVADDGAGFPEDFSAQASETLGLQLVDMLAQQLHGSYTVERVESGARISVSIPVE</sequence>
<dbReference type="Pfam" id="PF00072">
    <property type="entry name" value="Response_reg"/>
    <property type="match status" value="1"/>
</dbReference>
<dbReference type="SMART" id="SM00091">
    <property type="entry name" value="PAS"/>
    <property type="match status" value="1"/>
</dbReference>
<name>A0A7M3MDN7_9BACT</name>
<feature type="domain" description="PAC" evidence="5">
    <location>
        <begin position="198"/>
        <end position="250"/>
    </location>
</feature>
<comment type="caution">
    <text evidence="6">The sequence shown here is derived from an EMBL/GenBank/DDBJ whole genome shotgun (WGS) entry which is preliminary data.</text>
</comment>
<dbReference type="InterPro" id="IPR005467">
    <property type="entry name" value="His_kinase_dom"/>
</dbReference>
<evidence type="ECO:0008006" key="8">
    <source>
        <dbReference type="Google" id="ProtNLM"/>
    </source>
</evidence>
<dbReference type="GO" id="GO:0000160">
    <property type="term" value="P:phosphorelay signal transduction system"/>
    <property type="evidence" value="ECO:0007669"/>
    <property type="project" value="InterPro"/>
</dbReference>
<dbReference type="PROSITE" id="PS50112">
    <property type="entry name" value="PAS"/>
    <property type="match status" value="1"/>
</dbReference>
<gene>
    <name evidence="6" type="ORF">DPQ33_10485</name>
</gene>
<evidence type="ECO:0000313" key="7">
    <source>
        <dbReference type="Proteomes" id="UP000448292"/>
    </source>
</evidence>
<evidence type="ECO:0000259" key="5">
    <source>
        <dbReference type="PROSITE" id="PS50113"/>
    </source>
</evidence>
<feature type="domain" description="Histidine kinase" evidence="2">
    <location>
        <begin position="261"/>
        <end position="470"/>
    </location>
</feature>
<keyword evidence="7" id="KW-1185">Reference proteome</keyword>
<dbReference type="NCBIfam" id="TIGR00229">
    <property type="entry name" value="sensory_box"/>
    <property type="match status" value="1"/>
</dbReference>
<dbReference type="InterPro" id="IPR000700">
    <property type="entry name" value="PAS-assoc_C"/>
</dbReference>
<dbReference type="SUPFAM" id="SSF55874">
    <property type="entry name" value="ATPase domain of HSP90 chaperone/DNA topoisomerase II/histidine kinase"/>
    <property type="match status" value="1"/>
</dbReference>
<dbReference type="PANTHER" id="PTHR43065:SF23">
    <property type="entry name" value="SENSOR HISTIDINE KINASE PDTAS"/>
    <property type="match status" value="1"/>
</dbReference>
<dbReference type="InterPro" id="IPR003594">
    <property type="entry name" value="HATPase_dom"/>
</dbReference>
<accession>A0A7M3MDN7</accession>